<feature type="binding site" evidence="6">
    <location>
        <begin position="59"/>
        <end position="63"/>
    </location>
    <ligand>
        <name>GTP</name>
        <dbReference type="ChEBI" id="CHEBI:37565"/>
    </ligand>
</feature>
<dbReference type="NCBIfam" id="TIGR00231">
    <property type="entry name" value="small_GTP"/>
    <property type="match status" value="1"/>
</dbReference>
<keyword evidence="6" id="KW-0690">Ribosome biogenesis</keyword>
<evidence type="ECO:0000256" key="5">
    <source>
        <dbReference type="ARBA" id="ARBA00023134"/>
    </source>
</evidence>
<dbReference type="InterPro" id="IPR004044">
    <property type="entry name" value="KH_dom_type_2"/>
</dbReference>
<evidence type="ECO:0000259" key="9">
    <source>
        <dbReference type="PROSITE" id="PS50823"/>
    </source>
</evidence>
<dbReference type="eggNOG" id="COG1159">
    <property type="taxonomic scope" value="Bacteria"/>
</dbReference>
<dbReference type="PANTHER" id="PTHR42698:SF1">
    <property type="entry name" value="GTPASE ERA, MITOCHONDRIAL"/>
    <property type="match status" value="1"/>
</dbReference>
<dbReference type="SUPFAM" id="SSF52540">
    <property type="entry name" value="P-loop containing nucleoside triphosphate hydrolases"/>
    <property type="match status" value="1"/>
</dbReference>
<feature type="binding site" evidence="6">
    <location>
        <begin position="127"/>
        <end position="130"/>
    </location>
    <ligand>
        <name>GTP</name>
        <dbReference type="ChEBI" id="CHEBI:37565"/>
    </ligand>
</feature>
<dbReference type="InterPro" id="IPR009019">
    <property type="entry name" value="KH_sf_prok-type"/>
</dbReference>
<dbReference type="InterPro" id="IPR030388">
    <property type="entry name" value="G_ERA_dom"/>
</dbReference>
<dbReference type="PROSITE" id="PS51713">
    <property type="entry name" value="G_ERA"/>
    <property type="match status" value="1"/>
</dbReference>
<dbReference type="PATRIC" id="fig|1121439.3.peg.1199"/>
<evidence type="ECO:0000256" key="3">
    <source>
        <dbReference type="ARBA" id="ARBA00022741"/>
    </source>
</evidence>
<protein>
    <recommendedName>
        <fullName evidence="2 6">GTPase Era</fullName>
    </recommendedName>
</protein>
<feature type="region of interest" description="G3" evidence="7">
    <location>
        <begin position="59"/>
        <end position="62"/>
    </location>
</feature>
<feature type="domain" description="Era-type G" evidence="10">
    <location>
        <begin position="4"/>
        <end position="178"/>
    </location>
</feature>
<keyword evidence="4 6" id="KW-0694">RNA-binding</keyword>
<evidence type="ECO:0000313" key="12">
    <source>
        <dbReference type="Proteomes" id="UP000014975"/>
    </source>
</evidence>
<keyword evidence="6" id="KW-1003">Cell membrane</keyword>
<evidence type="ECO:0000256" key="1">
    <source>
        <dbReference type="ARBA" id="ARBA00007921"/>
    </source>
</evidence>
<dbReference type="EMBL" id="ATHI01000010">
    <property type="protein sequence ID" value="EPR34511.1"/>
    <property type="molecule type" value="Genomic_DNA"/>
</dbReference>
<evidence type="ECO:0000256" key="2">
    <source>
        <dbReference type="ARBA" id="ARBA00020484"/>
    </source>
</evidence>
<keyword evidence="12" id="KW-1185">Reference proteome</keyword>
<dbReference type="NCBIfam" id="TIGR00436">
    <property type="entry name" value="era"/>
    <property type="match status" value="1"/>
</dbReference>
<comment type="subcellular location">
    <subcellularLocation>
        <location evidence="6">Cytoplasm</location>
    </subcellularLocation>
    <subcellularLocation>
        <location evidence="6">Cell membrane</location>
        <topology evidence="6">Peripheral membrane protein</topology>
    </subcellularLocation>
</comment>
<name>S7TCX8_9BACT</name>
<keyword evidence="6" id="KW-0699">rRNA-binding</keyword>
<organism evidence="11 12">
    <name type="scientific">Alkalidesulfovibrio alkalitolerans DSM 16529</name>
    <dbReference type="NCBI Taxonomy" id="1121439"/>
    <lineage>
        <taxon>Bacteria</taxon>
        <taxon>Pseudomonadati</taxon>
        <taxon>Thermodesulfobacteriota</taxon>
        <taxon>Desulfovibrionia</taxon>
        <taxon>Desulfovibrionales</taxon>
        <taxon>Desulfovibrionaceae</taxon>
        <taxon>Alkalidesulfovibrio</taxon>
    </lineage>
</organism>
<dbReference type="GO" id="GO:0070181">
    <property type="term" value="F:small ribosomal subunit rRNA binding"/>
    <property type="evidence" value="ECO:0007669"/>
    <property type="project" value="UniProtKB-UniRule"/>
</dbReference>
<dbReference type="GO" id="GO:0005525">
    <property type="term" value="F:GTP binding"/>
    <property type="evidence" value="ECO:0007669"/>
    <property type="project" value="UniProtKB-UniRule"/>
</dbReference>
<dbReference type="Gene3D" id="3.30.300.20">
    <property type="match status" value="1"/>
</dbReference>
<keyword evidence="6" id="KW-0963">Cytoplasm</keyword>
<dbReference type="PANTHER" id="PTHR42698">
    <property type="entry name" value="GTPASE ERA"/>
    <property type="match status" value="1"/>
</dbReference>
<reference evidence="11 12" key="1">
    <citation type="journal article" date="2013" name="Genome Announc.">
        <title>Draft genome sequences for three mercury-methylating, sulfate-reducing bacteria.</title>
        <authorList>
            <person name="Brown S.D."/>
            <person name="Hurt R.A.Jr."/>
            <person name="Gilmour C.C."/>
            <person name="Elias D.A."/>
        </authorList>
    </citation>
    <scope>NUCLEOTIDE SEQUENCE [LARGE SCALE GENOMIC DNA]</scope>
    <source>
        <strain evidence="11 12">DSM 16529</strain>
    </source>
</reference>
<dbReference type="PROSITE" id="PS50823">
    <property type="entry name" value="KH_TYPE_2"/>
    <property type="match status" value="1"/>
</dbReference>
<comment type="function">
    <text evidence="6">An essential GTPase that binds both GDP and GTP, with rapid nucleotide exchange. Plays a role in 16S rRNA processing and 30S ribosomal subunit biogenesis and possibly also in cell cycle regulation and energy metabolism.</text>
</comment>
<gene>
    <name evidence="6" type="primary">era</name>
    <name evidence="11" type="ORF">dsat_2793</name>
</gene>
<dbReference type="GO" id="GO:0005886">
    <property type="term" value="C:plasma membrane"/>
    <property type="evidence" value="ECO:0007669"/>
    <property type="project" value="UniProtKB-SubCell"/>
</dbReference>
<proteinExistence type="inferred from homology"/>
<dbReference type="NCBIfam" id="NF000908">
    <property type="entry name" value="PRK00089.1"/>
    <property type="match status" value="1"/>
</dbReference>
<evidence type="ECO:0000256" key="6">
    <source>
        <dbReference type="HAMAP-Rule" id="MF_00367"/>
    </source>
</evidence>
<feature type="region of interest" description="G1" evidence="7">
    <location>
        <begin position="12"/>
        <end position="19"/>
    </location>
</feature>
<evidence type="ECO:0000256" key="4">
    <source>
        <dbReference type="ARBA" id="ARBA00022884"/>
    </source>
</evidence>
<dbReference type="InterPro" id="IPR005662">
    <property type="entry name" value="GTPase_Era-like"/>
</dbReference>
<dbReference type="Pfam" id="PF07650">
    <property type="entry name" value="KH_2"/>
    <property type="match status" value="1"/>
</dbReference>
<dbReference type="InterPro" id="IPR006073">
    <property type="entry name" value="GTP-bd"/>
</dbReference>
<dbReference type="InterPro" id="IPR005225">
    <property type="entry name" value="Small_GTP-bd"/>
</dbReference>
<comment type="caution">
    <text evidence="11">The sequence shown here is derived from an EMBL/GenBank/DDBJ whole genome shotgun (WGS) entry which is preliminary data.</text>
</comment>
<dbReference type="Proteomes" id="UP000014975">
    <property type="component" value="Unassembled WGS sequence"/>
</dbReference>
<dbReference type="GO" id="GO:0000028">
    <property type="term" value="P:ribosomal small subunit assembly"/>
    <property type="evidence" value="ECO:0007669"/>
    <property type="project" value="TreeGrafter"/>
</dbReference>
<dbReference type="GO" id="GO:0043024">
    <property type="term" value="F:ribosomal small subunit binding"/>
    <property type="evidence" value="ECO:0007669"/>
    <property type="project" value="TreeGrafter"/>
</dbReference>
<dbReference type="Gene3D" id="3.40.50.300">
    <property type="entry name" value="P-loop containing nucleotide triphosphate hydrolases"/>
    <property type="match status" value="1"/>
</dbReference>
<feature type="region of interest" description="G2" evidence="7">
    <location>
        <begin position="38"/>
        <end position="42"/>
    </location>
</feature>
<evidence type="ECO:0000256" key="8">
    <source>
        <dbReference type="RuleBase" id="RU003761"/>
    </source>
</evidence>
<feature type="binding site" evidence="6">
    <location>
        <begin position="12"/>
        <end position="19"/>
    </location>
    <ligand>
        <name>GTP</name>
        <dbReference type="ChEBI" id="CHEBI:37565"/>
    </ligand>
</feature>
<keyword evidence="6" id="KW-0472">Membrane</keyword>
<dbReference type="SUPFAM" id="SSF54814">
    <property type="entry name" value="Prokaryotic type KH domain (KH-domain type II)"/>
    <property type="match status" value="1"/>
</dbReference>
<dbReference type="GO" id="GO:0003924">
    <property type="term" value="F:GTPase activity"/>
    <property type="evidence" value="ECO:0007669"/>
    <property type="project" value="UniProtKB-UniRule"/>
</dbReference>
<dbReference type="RefSeq" id="WP_020886677.1">
    <property type="nucleotide sequence ID" value="NZ_ATHI01000010.1"/>
</dbReference>
<evidence type="ECO:0000259" key="10">
    <source>
        <dbReference type="PROSITE" id="PS51713"/>
    </source>
</evidence>
<dbReference type="AlphaFoldDB" id="S7TCX8"/>
<comment type="similarity">
    <text evidence="1 6 7 8">Belongs to the TRAFAC class TrmE-Era-EngA-EngB-Septin-like GTPase superfamily. Era GTPase family.</text>
</comment>
<dbReference type="CDD" id="cd04163">
    <property type="entry name" value="Era"/>
    <property type="match status" value="1"/>
</dbReference>
<keyword evidence="3 6" id="KW-0547">Nucleotide-binding</keyword>
<accession>S7TCX8</accession>
<dbReference type="Pfam" id="PF01926">
    <property type="entry name" value="MMR_HSR1"/>
    <property type="match status" value="1"/>
</dbReference>
<dbReference type="CDD" id="cd22534">
    <property type="entry name" value="KH-II_Era"/>
    <property type="match status" value="1"/>
</dbReference>
<comment type="subunit">
    <text evidence="6">Monomer.</text>
</comment>
<dbReference type="HAMAP" id="MF_00367">
    <property type="entry name" value="GTPase_Era"/>
    <property type="match status" value="1"/>
</dbReference>
<dbReference type="STRING" id="1121439.dsat_2793"/>
<evidence type="ECO:0000313" key="11">
    <source>
        <dbReference type="EMBL" id="EPR34511.1"/>
    </source>
</evidence>
<sequence>MRHVFGTVALMGPPNAGKSTLMNRVLGEKLAIVTPKPQTTRNRISGIWTTDEAQVVFMDTPGLHRLRGRMNRFLLQTAWDALAQADAVAVVLDAALYAKKPGLFDKETAPLREPLASEARPLFVLANKVDLVSDKRVLLAVLARIGALWPKAEIFPVSATRGEGVDGFLARLTACLPEGPAMFPEDQLSTVPLRFLVAEIVREKVFLELSQELPYQTAVEIEQWSEEGRLLRVGALIWTARDNHKGIIIGKRGERLKRIGQAARLEIEEMTGMKVHLELWVKVREGWTEDPGFLRGLGFGE</sequence>
<dbReference type="InterPro" id="IPR027417">
    <property type="entry name" value="P-loop_NTPase"/>
</dbReference>
<evidence type="ECO:0000256" key="7">
    <source>
        <dbReference type="PROSITE-ProRule" id="PRU01050"/>
    </source>
</evidence>
<dbReference type="OrthoDB" id="9805918at2"/>
<keyword evidence="5 6" id="KW-0342">GTP-binding</keyword>
<feature type="region of interest" description="G5" evidence="7">
    <location>
        <begin position="157"/>
        <end position="159"/>
    </location>
</feature>
<dbReference type="GO" id="GO:0005829">
    <property type="term" value="C:cytosol"/>
    <property type="evidence" value="ECO:0007669"/>
    <property type="project" value="TreeGrafter"/>
</dbReference>
<feature type="region of interest" description="G4" evidence="7">
    <location>
        <begin position="127"/>
        <end position="130"/>
    </location>
</feature>
<dbReference type="InterPro" id="IPR015946">
    <property type="entry name" value="KH_dom-like_a/b"/>
</dbReference>
<feature type="domain" description="KH type-2" evidence="9">
    <location>
        <begin position="201"/>
        <end position="285"/>
    </location>
</feature>